<comment type="catalytic activity">
    <reaction evidence="3 5">
        <text>L-lysyl-[alpha-tubulin] + acetyl-CoA = N(6)-acetyl-L-lysyl-[alpha-tubulin] + CoA + H(+)</text>
        <dbReference type="Rhea" id="RHEA:15277"/>
        <dbReference type="Rhea" id="RHEA-COMP:11278"/>
        <dbReference type="Rhea" id="RHEA-COMP:11279"/>
        <dbReference type="ChEBI" id="CHEBI:15378"/>
        <dbReference type="ChEBI" id="CHEBI:29969"/>
        <dbReference type="ChEBI" id="CHEBI:57287"/>
        <dbReference type="ChEBI" id="CHEBI:57288"/>
        <dbReference type="ChEBI" id="CHEBI:61930"/>
        <dbReference type="EC" id="2.3.1.108"/>
    </reaction>
</comment>
<protein>
    <recommendedName>
        <fullName evidence="4 5">Alpha-tubulin N-acetyltransferase</fullName>
        <shortName evidence="5">Alpha-TAT</shortName>
        <shortName evidence="5">TAT</shortName>
        <ecNumber evidence="4 5">2.3.1.108</ecNumber>
    </recommendedName>
    <alternativeName>
        <fullName evidence="5">Acetyltransferase mec-17 homolog</fullName>
    </alternativeName>
</protein>
<dbReference type="GO" id="GO:0070507">
    <property type="term" value="P:regulation of microtubule cytoskeleton organization"/>
    <property type="evidence" value="ECO:0007669"/>
    <property type="project" value="UniProtKB-UniRule"/>
</dbReference>
<dbReference type="GO" id="GO:0005874">
    <property type="term" value="C:microtubule"/>
    <property type="evidence" value="ECO:0007669"/>
    <property type="project" value="InterPro"/>
</dbReference>
<comment type="similarity">
    <text evidence="5">Belongs to the acetyltransferase ATAT1 family.</text>
</comment>
<sequence length="356" mass="39850">MEFNFNINKLLPKKINKISQSLMLEEFRGDRREFAECQKQLTRVLDDMGEASAKAQGLSKTITSAQKLRDTDHLVYLLVDSEANQGKGSVVGLLKTGSKNLFMFDETGLHYQLQPRCVLDFYVHESRQRTGCGNLLYQHMLAEEKITPLKLAIDRPSEKLLAFLRKHYGLTRIIPQNNKFVVFHGFFDDEVQDTRISRYGLSPGKAFDSPSPNNNSNDSSVNGSASRSSYGRYAAARPVCSMGNIIHNTAVLGQPAERTGVFSPSFSAPKPERPRSLSLYSEEEQKQRTTEISTVPTPALPEHQPTPFVPIMLEAERAERERNASVKTSPSPSCAQEVGGSEAAHLDLKFYHSPLW</sequence>
<evidence type="ECO:0000256" key="3">
    <source>
        <dbReference type="ARBA" id="ARBA00051998"/>
    </source>
</evidence>
<dbReference type="GO" id="GO:0019799">
    <property type="term" value="F:tubulin N-acetyltransferase activity"/>
    <property type="evidence" value="ECO:0007669"/>
    <property type="project" value="UniProtKB-UniRule"/>
</dbReference>
<evidence type="ECO:0000256" key="6">
    <source>
        <dbReference type="SAM" id="MobiDB-lite"/>
    </source>
</evidence>
<organism evidence="9">
    <name type="scientific">Neodiprion lecontei</name>
    <name type="common">Redheaded pine sawfly</name>
    <dbReference type="NCBI Taxonomy" id="441921"/>
    <lineage>
        <taxon>Eukaryota</taxon>
        <taxon>Metazoa</taxon>
        <taxon>Ecdysozoa</taxon>
        <taxon>Arthropoda</taxon>
        <taxon>Hexapoda</taxon>
        <taxon>Insecta</taxon>
        <taxon>Pterygota</taxon>
        <taxon>Neoptera</taxon>
        <taxon>Endopterygota</taxon>
        <taxon>Hymenoptera</taxon>
        <taxon>Tenthredinoidea</taxon>
        <taxon>Diprionidae</taxon>
        <taxon>Diprioninae</taxon>
        <taxon>Neodiprion</taxon>
    </lineage>
</organism>
<dbReference type="GeneID" id="107222599"/>
<dbReference type="RefSeq" id="XP_015517514.1">
    <property type="nucleotide sequence ID" value="XM_015662028.2"/>
</dbReference>
<feature type="region of interest" description="Disordered" evidence="6">
    <location>
        <begin position="202"/>
        <end position="227"/>
    </location>
</feature>
<comment type="function">
    <text evidence="5">Specifically acetylates 'Lys-40' in alpha-tubulin on the lumenal side of microtubules. Promotes microtubule destabilization and accelerates microtubule dynamics; this activity may be independent of acetylation activity. Acetylates alpha-tubulin with a slow enzymatic rate, due to a catalytic site that is not optimized for acetyl transfer. Enters the microtubule through each end and diffuses quickly throughout the lumen of microtubules. Acetylates only long/old microtubules because of its slow acetylation rate since it does not have time to act on dynamically unstable microtubules before the enzyme is released.</text>
</comment>
<evidence type="ECO:0000256" key="2">
    <source>
        <dbReference type="ARBA" id="ARBA00023315"/>
    </source>
</evidence>
<feature type="compositionally biased region" description="Low complexity" evidence="6">
    <location>
        <begin position="209"/>
        <end position="227"/>
    </location>
</feature>
<dbReference type="Pfam" id="PF05301">
    <property type="entry name" value="Acetyltransf_16"/>
    <property type="match status" value="1"/>
</dbReference>
<reference evidence="9" key="1">
    <citation type="submission" date="2025-08" db="UniProtKB">
        <authorList>
            <consortium name="RefSeq"/>
        </authorList>
    </citation>
    <scope>IDENTIFICATION</scope>
    <source>
        <tissue evidence="9">Thorax and Abdomen</tissue>
    </source>
</reference>
<feature type="binding site" evidence="5">
    <location>
        <begin position="157"/>
        <end position="166"/>
    </location>
    <ligand>
        <name>acetyl-CoA</name>
        <dbReference type="ChEBI" id="CHEBI:57288"/>
    </ligand>
</feature>
<feature type="compositionally biased region" description="Polar residues" evidence="6">
    <location>
        <begin position="325"/>
        <end position="334"/>
    </location>
</feature>
<dbReference type="InterPro" id="IPR038746">
    <property type="entry name" value="Atat"/>
</dbReference>
<dbReference type="Gene3D" id="3.40.630.30">
    <property type="match status" value="1"/>
</dbReference>
<evidence type="ECO:0000313" key="8">
    <source>
        <dbReference type="Proteomes" id="UP000829291"/>
    </source>
</evidence>
<dbReference type="AlphaFoldDB" id="A0A6J0BSN8"/>
<dbReference type="PANTHER" id="PTHR12327">
    <property type="entry name" value="ALPHA-TUBULIN N-ACETYLTRANSFERASE 1"/>
    <property type="match status" value="1"/>
</dbReference>
<gene>
    <name evidence="9" type="primary">LOC107222599</name>
</gene>
<feature type="site" description="Crucial for catalytic activity" evidence="5">
    <location>
        <position position="56"/>
    </location>
</feature>
<dbReference type="PANTHER" id="PTHR12327:SF0">
    <property type="entry name" value="ALPHA-TUBULIN N-ACETYLTRANSFERASE 1"/>
    <property type="match status" value="1"/>
</dbReference>
<evidence type="ECO:0000259" key="7">
    <source>
        <dbReference type="PROSITE" id="PS51730"/>
    </source>
</evidence>
<dbReference type="InterPro" id="IPR007965">
    <property type="entry name" value="GNAT_ATAT"/>
</dbReference>
<dbReference type="EC" id="2.3.1.108" evidence="4 5"/>
<proteinExistence type="inferred from homology"/>
<keyword evidence="8" id="KW-1185">Reference proteome</keyword>
<feature type="domain" description="N-acetyltransferase" evidence="7">
    <location>
        <begin position="1"/>
        <end position="187"/>
    </location>
</feature>
<feature type="region of interest" description="Disordered" evidence="6">
    <location>
        <begin position="319"/>
        <end position="340"/>
    </location>
</feature>
<name>A0A6J0BSN8_NEOLC</name>
<dbReference type="Proteomes" id="UP000829291">
    <property type="component" value="Chromosome 2"/>
</dbReference>
<keyword evidence="1 5" id="KW-0808">Transferase</keyword>
<dbReference type="GO" id="GO:0048666">
    <property type="term" value="P:neuron development"/>
    <property type="evidence" value="ECO:0007669"/>
    <property type="project" value="UniProtKB-UniRule"/>
</dbReference>
<feature type="binding site" evidence="5">
    <location>
        <begin position="121"/>
        <end position="134"/>
    </location>
    <ligand>
        <name>acetyl-CoA</name>
        <dbReference type="ChEBI" id="CHEBI:57288"/>
    </ligand>
</feature>
<dbReference type="OrthoDB" id="447510at2759"/>
<dbReference type="PROSITE" id="PS51730">
    <property type="entry name" value="GNAT_ATAT"/>
    <property type="match status" value="1"/>
</dbReference>
<keyword evidence="2 5" id="KW-0012">Acyltransferase</keyword>
<evidence type="ECO:0000256" key="1">
    <source>
        <dbReference type="ARBA" id="ARBA00022679"/>
    </source>
</evidence>
<feature type="region of interest" description="Disordered" evidence="6">
    <location>
        <begin position="262"/>
        <end position="305"/>
    </location>
</feature>
<evidence type="ECO:0000256" key="5">
    <source>
        <dbReference type="HAMAP-Rule" id="MF_03130"/>
    </source>
</evidence>
<dbReference type="FunFam" id="3.40.630.30:FF:000060">
    <property type="entry name" value="Alpha-tubulin N-acetyltransferase 1"/>
    <property type="match status" value="1"/>
</dbReference>
<evidence type="ECO:0000313" key="9">
    <source>
        <dbReference type="RefSeq" id="XP_015517514.1"/>
    </source>
</evidence>
<accession>A0A6J0BSN8</accession>
<evidence type="ECO:0000256" key="4">
    <source>
        <dbReference type="ARBA" id="ARBA00066570"/>
    </source>
</evidence>
<dbReference type="HAMAP" id="MF_03130">
    <property type="entry name" value="mec17"/>
    <property type="match status" value="1"/>
</dbReference>